<dbReference type="InterPro" id="IPR036589">
    <property type="entry name" value="HCY_dom_sf"/>
</dbReference>
<feature type="binding site" evidence="3">
    <location>
        <position position="297"/>
    </location>
    <ligand>
        <name>Zn(2+)</name>
        <dbReference type="ChEBI" id="CHEBI:29105"/>
    </ligand>
</feature>
<dbReference type="KEGG" id="ppru:FDP22_21340"/>
<dbReference type="Proteomes" id="UP000305888">
    <property type="component" value="Plasmid pD4M1B"/>
</dbReference>
<dbReference type="GO" id="GO:0032259">
    <property type="term" value="P:methylation"/>
    <property type="evidence" value="ECO:0007669"/>
    <property type="project" value="UniProtKB-KW"/>
</dbReference>
<evidence type="ECO:0000259" key="4">
    <source>
        <dbReference type="PROSITE" id="PS50970"/>
    </source>
</evidence>
<dbReference type="GO" id="GO:0046872">
    <property type="term" value="F:metal ion binding"/>
    <property type="evidence" value="ECO:0007669"/>
    <property type="project" value="UniProtKB-KW"/>
</dbReference>
<dbReference type="OrthoDB" id="9803687at2"/>
<keyword evidence="3" id="KW-0862">Zinc</keyword>
<keyword evidence="3" id="KW-0479">Metal-binding</keyword>
<dbReference type="PANTHER" id="PTHR11103">
    <property type="entry name" value="SLR1189 PROTEIN"/>
    <property type="match status" value="1"/>
</dbReference>
<evidence type="ECO:0000313" key="6">
    <source>
        <dbReference type="Proteomes" id="UP000305888"/>
    </source>
</evidence>
<dbReference type="PROSITE" id="PS50970">
    <property type="entry name" value="HCY"/>
    <property type="match status" value="1"/>
</dbReference>
<dbReference type="Gene3D" id="3.20.20.330">
    <property type="entry name" value="Homocysteine-binding-like domain"/>
    <property type="match status" value="1"/>
</dbReference>
<name>A0A5B8FJK4_9RHOB</name>
<feature type="binding site" evidence="3">
    <location>
        <position position="228"/>
    </location>
    <ligand>
        <name>Zn(2+)</name>
        <dbReference type="ChEBI" id="CHEBI:29105"/>
    </ligand>
</feature>
<dbReference type="Pfam" id="PF02574">
    <property type="entry name" value="S-methyl_trans"/>
    <property type="match status" value="1"/>
</dbReference>
<sequence>MSRPFTRSPLPQTQGGLFLTDAGIETWLIFNRGVRLRSFAAFELLDSASGRAALRDYYLPFLELARSSGHGFVLETPTWRAGADWGAELGYSAAALTRLNREAVRFLAELARTAAPEVRVVLSGNIGPRGDGYDPGAPMTAAAAEEAHAFQVGVFATTEVEMISAATITSSAEAIGIARAAGTAGLPCAIGFTVETDGRLPSGEGLIAAIRAVDAACPVPPAYYMINCAHPDHFAGVLAQAGETAQRIRSLRANASRMSHAELDGAETLDAGDREELAQLYAGLMRQLPALSVVGGCCGTDHGHVREIARACGGIAHAAG</sequence>
<dbReference type="PANTHER" id="PTHR11103:SF18">
    <property type="entry name" value="SLR1189 PROTEIN"/>
    <property type="match status" value="1"/>
</dbReference>
<feature type="domain" description="Hcy-binding" evidence="4">
    <location>
        <begin position="6"/>
        <end position="312"/>
    </location>
</feature>
<accession>A0A5B8FJK4</accession>
<evidence type="ECO:0000256" key="3">
    <source>
        <dbReference type="PROSITE-ProRule" id="PRU00333"/>
    </source>
</evidence>
<keyword evidence="6" id="KW-1185">Reference proteome</keyword>
<reference evidence="5 6" key="1">
    <citation type="submission" date="2019-06" db="EMBL/GenBank/DDBJ databases">
        <title>Genome sequence of Rhodobacteraceae bacterium D4M1.</title>
        <authorList>
            <person name="Cao J."/>
        </authorList>
    </citation>
    <scope>NUCLEOTIDE SEQUENCE [LARGE SCALE GENOMIC DNA]</scope>
    <source>
        <strain evidence="5 6">D4M1</strain>
        <plasmid evidence="6">pd4m1b</plasmid>
    </source>
</reference>
<evidence type="ECO:0000313" key="5">
    <source>
        <dbReference type="EMBL" id="QDL94418.1"/>
    </source>
</evidence>
<keyword evidence="1 3" id="KW-0489">Methyltransferase</keyword>
<keyword evidence="5" id="KW-0614">Plasmid</keyword>
<dbReference type="GO" id="GO:0008168">
    <property type="term" value="F:methyltransferase activity"/>
    <property type="evidence" value="ECO:0007669"/>
    <property type="project" value="UniProtKB-UniRule"/>
</dbReference>
<proteinExistence type="predicted"/>
<organism evidence="5 6">
    <name type="scientific">Paroceanicella profunda</name>
    <dbReference type="NCBI Taxonomy" id="2579971"/>
    <lineage>
        <taxon>Bacteria</taxon>
        <taxon>Pseudomonadati</taxon>
        <taxon>Pseudomonadota</taxon>
        <taxon>Alphaproteobacteria</taxon>
        <taxon>Rhodobacterales</taxon>
        <taxon>Paracoccaceae</taxon>
        <taxon>Paroceanicella</taxon>
    </lineage>
</organism>
<dbReference type="AlphaFoldDB" id="A0A5B8FJK4"/>
<protein>
    <submittedName>
        <fullName evidence="5">Homocysteine S-methyltransferase</fullName>
    </submittedName>
</protein>
<feature type="binding site" evidence="3">
    <location>
        <position position="298"/>
    </location>
    <ligand>
        <name>Zn(2+)</name>
        <dbReference type="ChEBI" id="CHEBI:29105"/>
    </ligand>
</feature>
<dbReference type="InterPro" id="IPR003726">
    <property type="entry name" value="HCY_dom"/>
</dbReference>
<evidence type="ECO:0000256" key="1">
    <source>
        <dbReference type="ARBA" id="ARBA00022603"/>
    </source>
</evidence>
<dbReference type="RefSeq" id="WP_138576199.1">
    <property type="nucleotide sequence ID" value="NZ_CP040820.1"/>
</dbReference>
<geneLocation type="plasmid" evidence="6">
    <name>pd4m1b</name>
</geneLocation>
<dbReference type="EMBL" id="CP040820">
    <property type="protein sequence ID" value="QDL94418.1"/>
    <property type="molecule type" value="Genomic_DNA"/>
</dbReference>
<evidence type="ECO:0000256" key="2">
    <source>
        <dbReference type="ARBA" id="ARBA00022679"/>
    </source>
</evidence>
<dbReference type="SUPFAM" id="SSF82282">
    <property type="entry name" value="Homocysteine S-methyltransferase"/>
    <property type="match status" value="1"/>
</dbReference>
<gene>
    <name evidence="5" type="ORF">FDP22_21340</name>
</gene>
<comment type="cofactor">
    <cofactor evidence="3">
        <name>Zn(2+)</name>
        <dbReference type="ChEBI" id="CHEBI:29105"/>
    </cofactor>
</comment>
<keyword evidence="2 3" id="KW-0808">Transferase</keyword>